<organism evidence="1 2">
    <name type="scientific">Phocaeicola dorei DSM 17855</name>
    <dbReference type="NCBI Taxonomy" id="483217"/>
    <lineage>
        <taxon>Bacteria</taxon>
        <taxon>Pseudomonadati</taxon>
        <taxon>Bacteroidota</taxon>
        <taxon>Bacteroidia</taxon>
        <taxon>Bacteroidales</taxon>
        <taxon>Bacteroidaceae</taxon>
        <taxon>Phocaeicola</taxon>
    </lineage>
</organism>
<reference evidence="1 2" key="2">
    <citation type="submission" date="2008-10" db="EMBL/GenBank/DDBJ databases">
        <authorList>
            <person name="Fulton L."/>
            <person name="Clifton S."/>
            <person name="Fulton B."/>
            <person name="Xu J."/>
            <person name="Minx P."/>
            <person name="Pepin K.H."/>
            <person name="Johnson M."/>
            <person name="Thiruvilangam P."/>
            <person name="Bhonagiri V."/>
            <person name="Nash W.E."/>
            <person name="Mardis E.R."/>
            <person name="Wilson R.K."/>
        </authorList>
    </citation>
    <scope>NUCLEOTIDE SEQUENCE [LARGE SCALE GENOMIC DNA]</scope>
    <source>
        <strain evidence="1 2">DSM 17855</strain>
    </source>
</reference>
<name>B6VX72_9BACT</name>
<dbReference type="Proteomes" id="UP000004849">
    <property type="component" value="Unassembled WGS sequence"/>
</dbReference>
<evidence type="ECO:0000313" key="2">
    <source>
        <dbReference type="Proteomes" id="UP000004849"/>
    </source>
</evidence>
<protein>
    <submittedName>
        <fullName evidence="1">Uncharacterized protein</fullName>
    </submittedName>
</protein>
<dbReference type="HOGENOM" id="CLU_3265580_0_0_10"/>
<sequence>MPLACGSGRDSLQSRESIAEVSNQLNVKVCRRTTGKTKEKV</sequence>
<dbReference type="EMBL" id="ABWZ01000035">
    <property type="protein sequence ID" value="EEB25640.1"/>
    <property type="molecule type" value="Genomic_DNA"/>
</dbReference>
<evidence type="ECO:0000313" key="1">
    <source>
        <dbReference type="EMBL" id="EEB25640.1"/>
    </source>
</evidence>
<accession>B6VX72</accession>
<dbReference type="AlphaFoldDB" id="B6VX72"/>
<proteinExistence type="predicted"/>
<gene>
    <name evidence="1" type="ORF">BACDOR_01881</name>
</gene>
<reference evidence="1 2" key="1">
    <citation type="submission" date="2008-10" db="EMBL/GenBank/DDBJ databases">
        <title>Draft genome sequence of Bacteroides dorei (DSM 17855).</title>
        <authorList>
            <person name="Sudarsanam P."/>
            <person name="Ley R."/>
            <person name="Guruge J."/>
            <person name="Turnbaugh P.J."/>
            <person name="Mahowald M."/>
            <person name="Liep D."/>
            <person name="Gordon J."/>
        </authorList>
    </citation>
    <scope>NUCLEOTIDE SEQUENCE [LARGE SCALE GENOMIC DNA]</scope>
    <source>
        <strain evidence="1 2">DSM 17855</strain>
    </source>
</reference>